<protein>
    <recommendedName>
        <fullName evidence="3">Pectate lyase superfamily protein domain-containing protein</fullName>
    </recommendedName>
</protein>
<accession>A0A1T5A7M8</accession>
<proteinExistence type="predicted"/>
<dbReference type="InterPro" id="IPR012334">
    <property type="entry name" value="Pectin_lyas_fold"/>
</dbReference>
<sequence>MVDVALSPLGGAGWQFLDDNGRILSGGRLYTYQAGTTTPEATYADSSGNVSNGPYVELDSAGRPPSEIWQLSTQNYKYELKDADGGSIRTYDNIPGIASSVEFDQFVANIGSSAGSSYVGFIQAGTGAVARTSQDKMRERVTPYDFGAVGDGVADDTVALQRFANYVMSNNTKIPFMEGVFKVTSKITFTGTANASPVINCQARINASFTAEDEIVRFDSWNFGNLTGSLAVWGGGGSTWSTRTNGIGVLINNCARLNSEMIYVQYTKYYGIKNTGTTTLNNFGLVSTRWCGTRSTTGVTLTVSSVSNTGSAGSIGQRTELTCNTVPSYIEAGISMCIIGGGLYFITAIDTVSNKITVYPWIDSTVTYPANLELLVGGGFYAAGGDASCIYIGTLDAIQCAIGIYNRSLYMTSVDNGVFQSNGVGFVLGASITSGSRGGQCALSYYEGNSFDIVKLTTDDSGYIFGSARVINYAKCLSFAPRDGSNNFSFSSTVFNGMSLATLTPSHDFAAGGSTSPITATTTPAPMSFYNISRNTQTINLAQDSDLNRLFGYGSVYIMAEGTGANLNPTGTWTFNPPSGGTINGAAVGVPLTVSNMAYPTLFHARSGNGLTWTITYSAFTKGQNSANRGTTANRPTLTATEIGVMYMDTTLVAAGKPIWWTGTTWVDATGAAV</sequence>
<reference evidence="2" key="1">
    <citation type="submission" date="2017-02" db="EMBL/GenBank/DDBJ databases">
        <authorList>
            <person name="Varghese N."/>
            <person name="Submissions S."/>
        </authorList>
    </citation>
    <scope>NUCLEOTIDE SEQUENCE [LARGE SCALE GENOMIC DNA]</scope>
    <source>
        <strain evidence="2">UM2</strain>
    </source>
</reference>
<organism evidence="1 2">
    <name type="scientific">Rhizorhabdus histidinilytica</name>
    <dbReference type="NCBI Taxonomy" id="439228"/>
    <lineage>
        <taxon>Bacteria</taxon>
        <taxon>Pseudomonadati</taxon>
        <taxon>Pseudomonadota</taxon>
        <taxon>Alphaproteobacteria</taxon>
        <taxon>Sphingomonadales</taxon>
        <taxon>Sphingomonadaceae</taxon>
        <taxon>Rhizorhabdus</taxon>
    </lineage>
</organism>
<dbReference type="RefSeq" id="WP_079646590.1">
    <property type="nucleotide sequence ID" value="NZ_FUYM01000001.1"/>
</dbReference>
<dbReference type="STRING" id="439228.SAMN06295920_101674"/>
<dbReference type="Gene3D" id="2.160.20.10">
    <property type="entry name" value="Single-stranded right-handed beta-helix, Pectin lyase-like"/>
    <property type="match status" value="1"/>
</dbReference>
<evidence type="ECO:0000313" key="1">
    <source>
        <dbReference type="EMBL" id="SKB30930.1"/>
    </source>
</evidence>
<dbReference type="Proteomes" id="UP000189818">
    <property type="component" value="Unassembled WGS sequence"/>
</dbReference>
<dbReference type="EMBL" id="FUYM01000001">
    <property type="protein sequence ID" value="SKB30930.1"/>
    <property type="molecule type" value="Genomic_DNA"/>
</dbReference>
<gene>
    <name evidence="1" type="ORF">SAMN06295920_101674</name>
</gene>
<name>A0A1T5A7M8_9SPHN</name>
<evidence type="ECO:0000313" key="2">
    <source>
        <dbReference type="Proteomes" id="UP000189818"/>
    </source>
</evidence>
<dbReference type="AlphaFoldDB" id="A0A1T5A7M8"/>
<keyword evidence="2" id="KW-1185">Reference proteome</keyword>
<evidence type="ECO:0008006" key="3">
    <source>
        <dbReference type="Google" id="ProtNLM"/>
    </source>
</evidence>